<sequence length="206" mass="21386">MAAKWAATGGRLRAVVVANGDEGDPGSFADRLLMEEDPDRVLEGLALACFACGAREAVVLVRSEYPKALSRMREAVERAYADGHPGARVHGSEMTLDVRVVAGAGSYVAGEETALIDGLEGGRGCSRPPYPTDQGLRDAPTVVNNVETLAAVPWIVAHGGAAYARRGVPAQTGTEQPMRAKSIGDVSGFGCAAVSPRVCGVDHGGW</sequence>
<dbReference type="RefSeq" id="WP_221467202.1">
    <property type="nucleotide sequence ID" value="NZ_JACHIW010000001.1"/>
</dbReference>
<name>A0A840Q7Z9_9PSEU</name>
<evidence type="ECO:0000256" key="3">
    <source>
        <dbReference type="ARBA" id="ARBA00023004"/>
    </source>
</evidence>
<dbReference type="Gene3D" id="3.40.50.11540">
    <property type="entry name" value="NADH-ubiquinone oxidoreductase 51kDa subunit"/>
    <property type="match status" value="1"/>
</dbReference>
<organism evidence="6 7">
    <name type="scientific">Saccharopolyspora phatthalungensis</name>
    <dbReference type="NCBI Taxonomy" id="664693"/>
    <lineage>
        <taxon>Bacteria</taxon>
        <taxon>Bacillati</taxon>
        <taxon>Actinomycetota</taxon>
        <taxon>Actinomycetes</taxon>
        <taxon>Pseudonocardiales</taxon>
        <taxon>Pseudonocardiaceae</taxon>
        <taxon>Saccharopolyspora</taxon>
    </lineage>
</organism>
<dbReference type="AlphaFoldDB" id="A0A840Q7Z9"/>
<dbReference type="GO" id="GO:0051539">
    <property type="term" value="F:4 iron, 4 sulfur cluster binding"/>
    <property type="evidence" value="ECO:0007669"/>
    <property type="project" value="UniProtKB-KW"/>
</dbReference>
<dbReference type="Proteomes" id="UP000584374">
    <property type="component" value="Unassembled WGS sequence"/>
</dbReference>
<reference evidence="6 7" key="1">
    <citation type="submission" date="2020-08" db="EMBL/GenBank/DDBJ databases">
        <title>Sequencing the genomes of 1000 actinobacteria strains.</title>
        <authorList>
            <person name="Klenk H.-P."/>
        </authorList>
    </citation>
    <scope>NUCLEOTIDE SEQUENCE [LARGE SCALE GENOMIC DNA]</scope>
    <source>
        <strain evidence="6 7">DSM 45584</strain>
    </source>
</reference>
<gene>
    <name evidence="6" type="ORF">BJ970_003514</name>
</gene>
<dbReference type="InterPro" id="IPR037225">
    <property type="entry name" value="Nuo51_FMN-bd_sf"/>
</dbReference>
<keyword evidence="7" id="KW-1185">Reference proteome</keyword>
<evidence type="ECO:0000259" key="5">
    <source>
        <dbReference type="Pfam" id="PF01512"/>
    </source>
</evidence>
<dbReference type="PANTHER" id="PTHR43578:SF3">
    <property type="entry name" value="NADH-QUINONE OXIDOREDUCTASE SUBUNIT F"/>
    <property type="match status" value="1"/>
</dbReference>
<evidence type="ECO:0000256" key="1">
    <source>
        <dbReference type="ARBA" id="ARBA00022485"/>
    </source>
</evidence>
<protein>
    <submittedName>
        <fullName evidence="6">NADH:ubiquinone oxidoreductase subunit F (NADH-binding)</fullName>
    </submittedName>
</protein>
<evidence type="ECO:0000256" key="4">
    <source>
        <dbReference type="ARBA" id="ARBA00023014"/>
    </source>
</evidence>
<dbReference type="Pfam" id="PF01512">
    <property type="entry name" value="Complex1_51K"/>
    <property type="match status" value="1"/>
</dbReference>
<feature type="domain" description="NADH-ubiquinone oxidoreductase 51kDa subunit FMN-binding" evidence="5">
    <location>
        <begin position="2"/>
        <end position="153"/>
    </location>
</feature>
<accession>A0A840Q7Z9</accession>
<keyword evidence="1" id="KW-0004">4Fe-4S</keyword>
<keyword evidence="2" id="KW-0479">Metal-binding</keyword>
<dbReference type="PANTHER" id="PTHR43578">
    <property type="entry name" value="NADH-QUINONE OXIDOREDUCTASE SUBUNIT F"/>
    <property type="match status" value="1"/>
</dbReference>
<evidence type="ECO:0000313" key="7">
    <source>
        <dbReference type="Proteomes" id="UP000584374"/>
    </source>
</evidence>
<proteinExistence type="predicted"/>
<evidence type="ECO:0000313" key="6">
    <source>
        <dbReference type="EMBL" id="MBB5155980.1"/>
    </source>
</evidence>
<keyword evidence="3" id="KW-0408">Iron</keyword>
<dbReference type="EMBL" id="JACHIW010000001">
    <property type="protein sequence ID" value="MBB5155980.1"/>
    <property type="molecule type" value="Genomic_DNA"/>
</dbReference>
<keyword evidence="6" id="KW-0830">Ubiquinone</keyword>
<evidence type="ECO:0000256" key="2">
    <source>
        <dbReference type="ARBA" id="ARBA00022723"/>
    </source>
</evidence>
<dbReference type="InterPro" id="IPR011538">
    <property type="entry name" value="Nuo51_FMN-bd"/>
</dbReference>
<dbReference type="SUPFAM" id="SSF142019">
    <property type="entry name" value="Nqo1 FMN-binding domain-like"/>
    <property type="match status" value="1"/>
</dbReference>
<dbReference type="GO" id="GO:0046872">
    <property type="term" value="F:metal ion binding"/>
    <property type="evidence" value="ECO:0007669"/>
    <property type="project" value="UniProtKB-KW"/>
</dbReference>
<keyword evidence="4" id="KW-0411">Iron-sulfur</keyword>
<comment type="caution">
    <text evidence="6">The sequence shown here is derived from an EMBL/GenBank/DDBJ whole genome shotgun (WGS) entry which is preliminary data.</text>
</comment>